<feature type="domain" description="Solute-binding protein family 5" evidence="6">
    <location>
        <begin position="76"/>
        <end position="436"/>
    </location>
</feature>
<dbReference type="GO" id="GO:1904680">
    <property type="term" value="F:peptide transmembrane transporter activity"/>
    <property type="evidence" value="ECO:0007669"/>
    <property type="project" value="TreeGrafter"/>
</dbReference>
<evidence type="ECO:0000313" key="8">
    <source>
        <dbReference type="Proteomes" id="UP000657592"/>
    </source>
</evidence>
<dbReference type="CDD" id="cd00995">
    <property type="entry name" value="PBP2_NikA_DppA_OppA_like"/>
    <property type="match status" value="1"/>
</dbReference>
<protein>
    <submittedName>
        <fullName evidence="7">Peptide ABC transporter substrate-binding protein</fullName>
    </submittedName>
</protein>
<dbReference type="Gene3D" id="3.40.190.10">
    <property type="entry name" value="Periplasmic binding protein-like II"/>
    <property type="match status" value="1"/>
</dbReference>
<dbReference type="Pfam" id="PF00496">
    <property type="entry name" value="SBP_bac_5"/>
    <property type="match status" value="1"/>
</dbReference>
<dbReference type="InterPro" id="IPR000914">
    <property type="entry name" value="SBP_5_dom"/>
</dbReference>
<dbReference type="EMBL" id="BMJY01000001">
    <property type="protein sequence ID" value="GGH33334.1"/>
    <property type="molecule type" value="Genomic_DNA"/>
</dbReference>
<reference evidence="7" key="2">
    <citation type="submission" date="2020-09" db="EMBL/GenBank/DDBJ databases">
        <authorList>
            <person name="Sun Q."/>
            <person name="Zhou Y."/>
        </authorList>
    </citation>
    <scope>NUCLEOTIDE SEQUENCE</scope>
    <source>
        <strain evidence="7">CGMCC 1.15794</strain>
    </source>
</reference>
<evidence type="ECO:0000256" key="1">
    <source>
        <dbReference type="ARBA" id="ARBA00004196"/>
    </source>
</evidence>
<dbReference type="InterPro" id="IPR030678">
    <property type="entry name" value="Peptide/Ni-bd"/>
</dbReference>
<evidence type="ECO:0000256" key="2">
    <source>
        <dbReference type="ARBA" id="ARBA00005695"/>
    </source>
</evidence>
<dbReference type="AlphaFoldDB" id="A0A917MKK4"/>
<gene>
    <name evidence="7" type="ORF">GCM10010921_00220</name>
</gene>
<keyword evidence="3" id="KW-0813">Transport</keyword>
<dbReference type="SUPFAM" id="SSF53850">
    <property type="entry name" value="Periplasmic binding protein-like II"/>
    <property type="match status" value="1"/>
</dbReference>
<dbReference type="GO" id="GO:0042597">
    <property type="term" value="C:periplasmic space"/>
    <property type="evidence" value="ECO:0007669"/>
    <property type="project" value="UniProtKB-ARBA"/>
</dbReference>
<feature type="chain" id="PRO_5037874990" evidence="5">
    <location>
        <begin position="25"/>
        <end position="524"/>
    </location>
</feature>
<keyword evidence="4 5" id="KW-0732">Signal</keyword>
<evidence type="ECO:0000313" key="7">
    <source>
        <dbReference type="EMBL" id="GGH33334.1"/>
    </source>
</evidence>
<accession>A0A917MKK4</accession>
<dbReference type="RefSeq" id="WP_188754214.1">
    <property type="nucleotide sequence ID" value="NZ_BMJY01000001.1"/>
</dbReference>
<dbReference type="GO" id="GO:0015833">
    <property type="term" value="P:peptide transport"/>
    <property type="evidence" value="ECO:0007669"/>
    <property type="project" value="TreeGrafter"/>
</dbReference>
<comment type="similarity">
    <text evidence="2">Belongs to the bacterial solute-binding protein 5 family.</text>
</comment>
<organism evidence="7 8">
    <name type="scientific">Microbacterium album</name>
    <dbReference type="NCBI Taxonomy" id="2053191"/>
    <lineage>
        <taxon>Bacteria</taxon>
        <taxon>Bacillati</taxon>
        <taxon>Actinomycetota</taxon>
        <taxon>Actinomycetes</taxon>
        <taxon>Micrococcales</taxon>
        <taxon>Microbacteriaceae</taxon>
        <taxon>Microbacterium</taxon>
    </lineage>
</organism>
<dbReference type="PANTHER" id="PTHR30290:SF10">
    <property type="entry name" value="PERIPLASMIC OLIGOPEPTIDE-BINDING PROTEIN-RELATED"/>
    <property type="match status" value="1"/>
</dbReference>
<evidence type="ECO:0000259" key="6">
    <source>
        <dbReference type="Pfam" id="PF00496"/>
    </source>
</evidence>
<reference evidence="7" key="1">
    <citation type="journal article" date="2014" name="Int. J. Syst. Evol. Microbiol.">
        <title>Complete genome sequence of Corynebacterium casei LMG S-19264T (=DSM 44701T), isolated from a smear-ripened cheese.</title>
        <authorList>
            <consortium name="US DOE Joint Genome Institute (JGI-PGF)"/>
            <person name="Walter F."/>
            <person name="Albersmeier A."/>
            <person name="Kalinowski J."/>
            <person name="Ruckert C."/>
        </authorList>
    </citation>
    <scope>NUCLEOTIDE SEQUENCE</scope>
    <source>
        <strain evidence="7">CGMCC 1.15794</strain>
    </source>
</reference>
<feature type="signal peptide" evidence="5">
    <location>
        <begin position="1"/>
        <end position="24"/>
    </location>
</feature>
<proteinExistence type="inferred from homology"/>
<dbReference type="GO" id="GO:0043190">
    <property type="term" value="C:ATP-binding cassette (ABC) transporter complex"/>
    <property type="evidence" value="ECO:0007669"/>
    <property type="project" value="InterPro"/>
</dbReference>
<sequence length="524" mass="54540">MKRRSQAAVALGAAAFLLAGCAGGGGGEAGSSHGITVAIAADPGDLNPITNATEAGQTLSSYAYESLVSFEAGKDPEGALAEAWTESTTEVSFTLKEGVVCSDGTPLTASDVKASFDYAGLEETGSPFKGVYFPASGLTIEADDDARTVTFTSEQPQSFLLATIGLMPVVCAAGVEDPSVLSAETVGTGPYVLADSSPGQNYTFELRDDYEWGPGGVTSETAGLPASVTLEVVESESTIANMLQSNDVQLGVITGPDRDRLDASGLESLKVPTRPGQIFFNQAEGRATHDVTVRQALASAIDRDAVGTVSTSGRGEPMKTMVNSFSNTCVGADATSGLHPFDTEAAAAALDAAGWTLGSDGVREKDGQKLELVLLYPGSSDDALVSGIELIQQQLAEVGVTATPTPAQAYTDVIFQGGDWDIVWAPISTTLPSTWQGILSGEFPPNGGNWTYNTNQEFFDLAAEAQALAGEESCDTWTAAQASLFENVEVLPFYEATETFYGKDLTFALNSNGLVIPTSLRMAE</sequence>
<keyword evidence="8" id="KW-1185">Reference proteome</keyword>
<dbReference type="PROSITE" id="PS51257">
    <property type="entry name" value="PROKAR_LIPOPROTEIN"/>
    <property type="match status" value="1"/>
</dbReference>
<dbReference type="Proteomes" id="UP000657592">
    <property type="component" value="Unassembled WGS sequence"/>
</dbReference>
<dbReference type="InterPro" id="IPR039424">
    <property type="entry name" value="SBP_5"/>
</dbReference>
<dbReference type="PANTHER" id="PTHR30290">
    <property type="entry name" value="PERIPLASMIC BINDING COMPONENT OF ABC TRANSPORTER"/>
    <property type="match status" value="1"/>
</dbReference>
<dbReference type="GO" id="GO:0030313">
    <property type="term" value="C:cell envelope"/>
    <property type="evidence" value="ECO:0007669"/>
    <property type="project" value="UniProtKB-SubCell"/>
</dbReference>
<evidence type="ECO:0000256" key="4">
    <source>
        <dbReference type="ARBA" id="ARBA00022729"/>
    </source>
</evidence>
<evidence type="ECO:0000256" key="3">
    <source>
        <dbReference type="ARBA" id="ARBA00022448"/>
    </source>
</evidence>
<dbReference type="Gene3D" id="3.10.105.10">
    <property type="entry name" value="Dipeptide-binding Protein, Domain 3"/>
    <property type="match status" value="1"/>
</dbReference>
<evidence type="ECO:0000256" key="5">
    <source>
        <dbReference type="SAM" id="SignalP"/>
    </source>
</evidence>
<dbReference type="PIRSF" id="PIRSF002741">
    <property type="entry name" value="MppA"/>
    <property type="match status" value="1"/>
</dbReference>
<comment type="caution">
    <text evidence="7">The sequence shown here is derived from an EMBL/GenBank/DDBJ whole genome shotgun (WGS) entry which is preliminary data.</text>
</comment>
<comment type="subcellular location">
    <subcellularLocation>
        <location evidence="1">Cell envelope</location>
    </subcellularLocation>
</comment>
<name>A0A917MKK4_9MICO</name>